<evidence type="ECO:0000259" key="1">
    <source>
        <dbReference type="PROSITE" id="PS51186"/>
    </source>
</evidence>
<dbReference type="EC" id="2.-.-.-" evidence="2"/>
<gene>
    <name evidence="2" type="ORF">RM479_00075</name>
</gene>
<keyword evidence="3" id="KW-1185">Reference proteome</keyword>
<dbReference type="InterPro" id="IPR016181">
    <property type="entry name" value="Acyl_CoA_acyltransferase"/>
</dbReference>
<evidence type="ECO:0000313" key="3">
    <source>
        <dbReference type="Proteomes" id="UP001183390"/>
    </source>
</evidence>
<dbReference type="InterPro" id="IPR051908">
    <property type="entry name" value="Ribosomal_N-acetyltransferase"/>
</dbReference>
<sequence length="219" mass="24262">MITDHFPILGLRVRTPRLELRPPSLDDLSALADLAADGVHDPAVMPFLVPWTDQPPAGRALSVIQYNLGVYSRWTPEEWHLPLAVLREGRVVGVQDMTARDFAVTRQVSTGSWLGLEHQGKGIGTEMRAAVLHLAFAELGAREAASGAMEGNTPSERVSRRLGYRDDGTALFAIRGAPLRERRFRLTREEWASHRLDLSITVTGLEPCLPFFGAEDRSE</sequence>
<dbReference type="Pfam" id="PF13302">
    <property type="entry name" value="Acetyltransf_3"/>
    <property type="match status" value="1"/>
</dbReference>
<feature type="domain" description="N-acetyltransferase" evidence="1">
    <location>
        <begin position="18"/>
        <end position="189"/>
    </location>
</feature>
<protein>
    <submittedName>
        <fullName evidence="2">GNAT family protein</fullName>
        <ecNumber evidence="2">2.-.-.-</ecNumber>
    </submittedName>
</protein>
<keyword evidence="2" id="KW-0808">Transferase</keyword>
<name>A0ABU2M2F7_9ACTN</name>
<accession>A0ABU2M2F7</accession>
<dbReference type="PROSITE" id="PS51186">
    <property type="entry name" value="GNAT"/>
    <property type="match status" value="1"/>
</dbReference>
<dbReference type="SUPFAM" id="SSF55729">
    <property type="entry name" value="Acyl-CoA N-acyltransferases (Nat)"/>
    <property type="match status" value="1"/>
</dbReference>
<evidence type="ECO:0000313" key="2">
    <source>
        <dbReference type="EMBL" id="MDT0326807.1"/>
    </source>
</evidence>
<dbReference type="RefSeq" id="WP_311509574.1">
    <property type="nucleotide sequence ID" value="NZ_JAVREP010000001.1"/>
</dbReference>
<dbReference type="GO" id="GO:0016740">
    <property type="term" value="F:transferase activity"/>
    <property type="evidence" value="ECO:0007669"/>
    <property type="project" value="UniProtKB-KW"/>
</dbReference>
<dbReference type="InterPro" id="IPR000182">
    <property type="entry name" value="GNAT_dom"/>
</dbReference>
<proteinExistence type="predicted"/>
<organism evidence="2 3">
    <name type="scientific">Nocardiopsis lambiniae</name>
    <dbReference type="NCBI Taxonomy" id="3075539"/>
    <lineage>
        <taxon>Bacteria</taxon>
        <taxon>Bacillati</taxon>
        <taxon>Actinomycetota</taxon>
        <taxon>Actinomycetes</taxon>
        <taxon>Streptosporangiales</taxon>
        <taxon>Nocardiopsidaceae</taxon>
        <taxon>Nocardiopsis</taxon>
    </lineage>
</organism>
<dbReference type="PANTHER" id="PTHR43441">
    <property type="entry name" value="RIBOSOMAL-PROTEIN-SERINE ACETYLTRANSFERASE"/>
    <property type="match status" value="1"/>
</dbReference>
<comment type="caution">
    <text evidence="2">The sequence shown here is derived from an EMBL/GenBank/DDBJ whole genome shotgun (WGS) entry which is preliminary data.</text>
</comment>
<dbReference type="EMBL" id="JAVREP010000001">
    <property type="protein sequence ID" value="MDT0326807.1"/>
    <property type="molecule type" value="Genomic_DNA"/>
</dbReference>
<dbReference type="PANTHER" id="PTHR43441:SF11">
    <property type="entry name" value="RIBOSOMAL-PROTEIN-SERINE ACETYLTRANSFERASE"/>
    <property type="match status" value="1"/>
</dbReference>
<reference evidence="3" key="1">
    <citation type="submission" date="2023-07" db="EMBL/GenBank/DDBJ databases">
        <title>30 novel species of actinomycetes from the DSMZ collection.</title>
        <authorList>
            <person name="Nouioui I."/>
        </authorList>
    </citation>
    <scope>NUCLEOTIDE SEQUENCE [LARGE SCALE GENOMIC DNA]</scope>
    <source>
        <strain evidence="3">DSM 44743</strain>
    </source>
</reference>
<dbReference type="Gene3D" id="3.40.630.30">
    <property type="match status" value="1"/>
</dbReference>
<dbReference type="Proteomes" id="UP001183390">
    <property type="component" value="Unassembled WGS sequence"/>
</dbReference>